<dbReference type="SUPFAM" id="SSF52374">
    <property type="entry name" value="Nucleotidylyl transferase"/>
    <property type="match status" value="1"/>
</dbReference>
<dbReference type="GO" id="GO:0016887">
    <property type="term" value="F:ATP hydrolysis activity"/>
    <property type="evidence" value="ECO:0007669"/>
    <property type="project" value="TreeGrafter"/>
</dbReference>
<dbReference type="GeneID" id="8045422"/>
<dbReference type="Gene3D" id="3.40.50.620">
    <property type="entry name" value="HUPs"/>
    <property type="match status" value="1"/>
</dbReference>
<evidence type="ECO:0000256" key="6">
    <source>
        <dbReference type="ARBA" id="ARBA00022840"/>
    </source>
</evidence>
<dbReference type="GO" id="GO:0009435">
    <property type="term" value="P:NAD+ biosynthetic process"/>
    <property type="evidence" value="ECO:0007669"/>
    <property type="project" value="UniProtKB-UniPathway"/>
</dbReference>
<keyword evidence="5" id="KW-0547">Nucleotide-binding</keyword>
<keyword evidence="4" id="KW-0548">Nucleotidyltransferase</keyword>
<accession>B9W9V0</accession>
<sequence length="305" mass="34683">MSGRFLKPLQEFLTSKSDFSIIYNTSSTTTTTTSSPSSFITPTTQRVCILDSSFNPPHLGHYALIEESLTKNYDNIPVTNKVVLLLLSVKNADKLQPKPEPFDKRLDMMYLMANDLSKKYPVNIAIGLTNHAKFVDKSLAALNYIKSNHQINQNNLVKLTFLVGFDTLIRIFNPKYYLPDKLSNSLETFMKNTDLFCLTRLDKSFSQIDQSKFIDDIRKGDHEEIPSHWSDNIYLVPPKEIDNKNSNNGIDIATLSSSSIRKQIENENENANTNTNGDGETWKSEVLPEIANYIIKENLYTSNHE</sequence>
<evidence type="ECO:0000256" key="1">
    <source>
        <dbReference type="ARBA" id="ARBA00004790"/>
    </source>
</evidence>
<evidence type="ECO:0000256" key="5">
    <source>
        <dbReference type="ARBA" id="ARBA00022741"/>
    </source>
</evidence>
<name>B9W9V0_CANDC</name>
<proteinExistence type="predicted"/>
<dbReference type="GO" id="GO:0005524">
    <property type="term" value="F:ATP binding"/>
    <property type="evidence" value="ECO:0007669"/>
    <property type="project" value="UniProtKB-KW"/>
</dbReference>
<dbReference type="eggNOG" id="ENOG502RXY8">
    <property type="taxonomic scope" value="Eukaryota"/>
</dbReference>
<comment type="pathway">
    <text evidence="1">Cofactor biosynthesis; NAD(+) biosynthesis.</text>
</comment>
<dbReference type="CDD" id="cd02165">
    <property type="entry name" value="NMNAT"/>
    <property type="match status" value="1"/>
</dbReference>
<evidence type="ECO:0000313" key="10">
    <source>
        <dbReference type="EMBL" id="CAX45587.1"/>
    </source>
</evidence>
<comment type="catalytic activity">
    <reaction evidence="8">
        <text>beta-nicotinamide D-ribonucleotide + ATP + H(+) = diphosphate + NAD(+)</text>
        <dbReference type="Rhea" id="RHEA:21360"/>
        <dbReference type="ChEBI" id="CHEBI:14649"/>
        <dbReference type="ChEBI" id="CHEBI:15378"/>
        <dbReference type="ChEBI" id="CHEBI:30616"/>
        <dbReference type="ChEBI" id="CHEBI:33019"/>
        <dbReference type="ChEBI" id="CHEBI:57540"/>
        <dbReference type="EC" id="2.7.7.1"/>
    </reaction>
</comment>
<dbReference type="GO" id="GO:0005737">
    <property type="term" value="C:cytoplasm"/>
    <property type="evidence" value="ECO:0007669"/>
    <property type="project" value="TreeGrafter"/>
</dbReference>
<dbReference type="UniPathway" id="UPA00253">
    <property type="reaction ID" value="UER00600"/>
</dbReference>
<keyword evidence="2" id="KW-0662">Pyridine nucleotide biosynthesis</keyword>
<keyword evidence="3" id="KW-0808">Transferase</keyword>
<evidence type="ECO:0000256" key="7">
    <source>
        <dbReference type="ARBA" id="ARBA00023027"/>
    </source>
</evidence>
<evidence type="ECO:0000256" key="4">
    <source>
        <dbReference type="ARBA" id="ARBA00022695"/>
    </source>
</evidence>
<evidence type="ECO:0000256" key="8">
    <source>
        <dbReference type="ARBA" id="ARBA00049001"/>
    </source>
</evidence>
<dbReference type="Proteomes" id="UP000002605">
    <property type="component" value="Chromosome 1"/>
</dbReference>
<dbReference type="PANTHER" id="PTHR31285:SF0">
    <property type="entry name" value="NICOTINAMIDE MONONUCLEOTIDE ADENYLYLTRANSFERASE"/>
    <property type="match status" value="1"/>
</dbReference>
<evidence type="ECO:0000313" key="11">
    <source>
        <dbReference type="Proteomes" id="UP000002605"/>
    </source>
</evidence>
<protein>
    <submittedName>
        <fullName evidence="10">Uncharacterized protein</fullName>
    </submittedName>
</protein>
<dbReference type="InterPro" id="IPR005248">
    <property type="entry name" value="NadD/NMNAT"/>
</dbReference>
<reference evidence="10 11" key="1">
    <citation type="journal article" date="2009" name="Genome Res.">
        <title>Comparative genomics of the fungal pathogens Candida dubliniensis and Candida albicans.</title>
        <authorList>
            <person name="Jackson A.P."/>
            <person name="Gamble J.A."/>
            <person name="Yeomans T."/>
            <person name="Moran G.P."/>
            <person name="Saunders D."/>
            <person name="Harris D."/>
            <person name="Aslett M."/>
            <person name="Barrell J.F."/>
            <person name="Butler G."/>
            <person name="Citiulo F."/>
            <person name="Coleman D.C."/>
            <person name="de Groot P.W.J."/>
            <person name="Goodwin T.J."/>
            <person name="Quail M.A."/>
            <person name="McQuillan J."/>
            <person name="Munro C.A."/>
            <person name="Pain A."/>
            <person name="Poulter R.T."/>
            <person name="Rajandream M.A."/>
            <person name="Renauld H."/>
            <person name="Spiering M.J."/>
            <person name="Tivey A."/>
            <person name="Gow N.A.R."/>
            <person name="Barrell B."/>
            <person name="Sullivan D.J."/>
            <person name="Berriman M."/>
        </authorList>
    </citation>
    <scope>NUCLEOTIDE SEQUENCE [LARGE SCALE GENOMIC DNA]</scope>
    <source>
        <strain evidence="11">CD36 / ATCC MYA-646 / CBS 7987 / NCPF 3949 / NRRL Y-17841</strain>
    </source>
</reference>
<dbReference type="AlphaFoldDB" id="B9W9V0"/>
<dbReference type="RefSeq" id="XP_002417870.1">
    <property type="nucleotide sequence ID" value="XM_002417825.1"/>
</dbReference>
<evidence type="ECO:0000313" key="9">
    <source>
        <dbReference type="CGD" id="CAL0000164620"/>
    </source>
</evidence>
<dbReference type="CGD" id="CAL0000164620">
    <property type="gene designation" value="Cd36_12310"/>
</dbReference>
<keyword evidence="7" id="KW-0520">NAD</keyword>
<keyword evidence="11" id="KW-1185">Reference proteome</keyword>
<dbReference type="OrthoDB" id="5591297at2759"/>
<gene>
    <name evidence="9" type="ordered locus">Cd36_12310</name>
    <name evidence="10" type="ORF">CD36_12310</name>
</gene>
<dbReference type="HOGENOM" id="CLU_032651_0_0_1"/>
<evidence type="ECO:0000256" key="3">
    <source>
        <dbReference type="ARBA" id="ARBA00022679"/>
    </source>
</evidence>
<dbReference type="EMBL" id="FM992688">
    <property type="protein sequence ID" value="CAX45587.1"/>
    <property type="molecule type" value="Genomic_DNA"/>
</dbReference>
<organism evidence="10 11">
    <name type="scientific">Candida dubliniensis (strain CD36 / ATCC MYA-646 / CBS 7987 / NCPF 3949 / NRRL Y-17841)</name>
    <name type="common">Yeast</name>
    <dbReference type="NCBI Taxonomy" id="573826"/>
    <lineage>
        <taxon>Eukaryota</taxon>
        <taxon>Fungi</taxon>
        <taxon>Dikarya</taxon>
        <taxon>Ascomycota</taxon>
        <taxon>Saccharomycotina</taxon>
        <taxon>Pichiomycetes</taxon>
        <taxon>Debaryomycetaceae</taxon>
        <taxon>Candida/Lodderomyces clade</taxon>
        <taxon>Candida</taxon>
    </lineage>
</organism>
<dbReference type="InterPro" id="IPR014729">
    <property type="entry name" value="Rossmann-like_a/b/a_fold"/>
</dbReference>
<dbReference type="PANTHER" id="PTHR31285">
    <property type="entry name" value="NICOTINAMIDE MONONUCLEOTIDE ADENYLYLTRANSFERASE"/>
    <property type="match status" value="1"/>
</dbReference>
<dbReference type="GO" id="GO:0005634">
    <property type="term" value="C:nucleus"/>
    <property type="evidence" value="ECO:0007669"/>
    <property type="project" value="TreeGrafter"/>
</dbReference>
<dbReference type="GO" id="GO:0000309">
    <property type="term" value="F:nicotinamide-nucleotide adenylyltransferase activity"/>
    <property type="evidence" value="ECO:0007669"/>
    <property type="project" value="UniProtKB-EC"/>
</dbReference>
<evidence type="ECO:0000256" key="2">
    <source>
        <dbReference type="ARBA" id="ARBA00022642"/>
    </source>
</evidence>
<keyword evidence="6" id="KW-0067">ATP-binding</keyword>
<dbReference type="KEGG" id="cdu:CD36_12310"/>
<dbReference type="VEuPathDB" id="FungiDB:CD36_12310"/>